<dbReference type="PANTHER" id="PTHR38733:SF1">
    <property type="entry name" value="TYPE IV METHYL-DIRECTED RESTRICTION ENZYME ECOKMCRBC"/>
    <property type="match status" value="1"/>
</dbReference>
<dbReference type="RefSeq" id="WP_080528486.1">
    <property type="nucleotide sequence ID" value="NZ_CP044109.1"/>
</dbReference>
<organism evidence="1 2">
    <name type="scientific">Klebsiella michiganensis</name>
    <dbReference type="NCBI Taxonomy" id="1134687"/>
    <lineage>
        <taxon>Bacteria</taxon>
        <taxon>Pseudomonadati</taxon>
        <taxon>Pseudomonadota</taxon>
        <taxon>Gammaproteobacteria</taxon>
        <taxon>Enterobacterales</taxon>
        <taxon>Enterobacteriaceae</taxon>
        <taxon>Klebsiella/Raoultella group</taxon>
        <taxon>Klebsiella</taxon>
    </lineage>
</organism>
<evidence type="ECO:0000313" key="1">
    <source>
        <dbReference type="EMBL" id="MDH0963435.1"/>
    </source>
</evidence>
<dbReference type="GO" id="GO:0004519">
    <property type="term" value="F:endonuclease activity"/>
    <property type="evidence" value="ECO:0007669"/>
    <property type="project" value="UniProtKB-KW"/>
</dbReference>
<name>A0AAJ1NRM8_9ENTR</name>
<sequence>MAGSIHTIFEYGYLISEEDHGKLADAESLPAASFRWLEQRCLRDKESEEERLLSLRAIGGVKVIQVKNYVGVIALPQQRLIEILPKTGKLRDDKSHARRRLLMMLETLNSFRHMATTTANIMTSRMTLMDIFIQQFVTSMETIVRRGLKYDYLRQRDNLPWLRGKLLTSEQLKRNSVHRDRFYVEYDEYRIERPENRLLKTAIDKVYGYTTNPLLLQALNRLQELFDTIPKVDNVDIAFRQVHLDRHMQYYESPLNWAKLILQGNSPHCMQGHAEAISLLFPMEAVFEAFVAAWLRQYCHTHWQVKPQSKSHYLAQYGTSPMFQLRPDIWLIPRNRPEQSSVICDMKWKLIDTNNNKFNLTQSDLYQMLAYGVNHMQGSGDMLLIYPRHEGFQAPLEHPFEFNHSGGKTLRLWVVPFEAGTSLQTSRLLMPAKFSLTDCGTSPFLPLQ</sequence>
<dbReference type="EMBL" id="JAOCBF010000013">
    <property type="protein sequence ID" value="MDH0963435.1"/>
    <property type="molecule type" value="Genomic_DNA"/>
</dbReference>
<dbReference type="Pfam" id="PF10117">
    <property type="entry name" value="McrBC"/>
    <property type="match status" value="1"/>
</dbReference>
<evidence type="ECO:0000313" key="2">
    <source>
        <dbReference type="Proteomes" id="UP001159937"/>
    </source>
</evidence>
<keyword evidence="1" id="KW-0540">Nuclease</keyword>
<dbReference type="InterPro" id="IPR019292">
    <property type="entry name" value="McrC"/>
</dbReference>
<accession>A0AAJ1NRM8</accession>
<reference evidence="1" key="1">
    <citation type="submission" date="2022-09" db="EMBL/GenBank/DDBJ databases">
        <title>Intensive care unit water sources are persistently colonized with multi-drug resistant bacteria and are the site of extensive horizontal gene transfer of antibiotic resistance genes.</title>
        <authorList>
            <person name="Diorio-Toth L."/>
        </authorList>
    </citation>
    <scope>NUCLEOTIDE SEQUENCE</scope>
    <source>
        <strain evidence="1">GD03918</strain>
    </source>
</reference>
<dbReference type="Proteomes" id="UP001159937">
    <property type="component" value="Unassembled WGS sequence"/>
</dbReference>
<keyword evidence="1" id="KW-0378">Hydrolase</keyword>
<dbReference type="PANTHER" id="PTHR38733">
    <property type="entry name" value="PROTEIN MCRC"/>
    <property type="match status" value="1"/>
</dbReference>
<proteinExistence type="predicted"/>
<comment type="caution">
    <text evidence="1">The sequence shown here is derived from an EMBL/GenBank/DDBJ whole genome shotgun (WGS) entry which is preliminary data.</text>
</comment>
<protein>
    <submittedName>
        <fullName evidence="1">Restriction endonuclease</fullName>
    </submittedName>
</protein>
<dbReference type="AlphaFoldDB" id="A0AAJ1NRM8"/>
<gene>
    <name evidence="1" type="ORF">N5C89_11400</name>
</gene>
<keyword evidence="1" id="KW-0255">Endonuclease</keyword>